<dbReference type="GeneID" id="118349894"/>
<protein>
    <submittedName>
        <fullName evidence="3">Disease resistance protein RUN1-like</fullName>
    </submittedName>
</protein>
<feature type="domain" description="NB-ARC" evidence="1">
    <location>
        <begin position="1"/>
        <end position="147"/>
    </location>
</feature>
<dbReference type="KEGG" id="jre:118349894"/>
<dbReference type="SUPFAM" id="SSF52540">
    <property type="entry name" value="P-loop containing nucleoside triphosphate hydrolases"/>
    <property type="match status" value="1"/>
</dbReference>
<dbReference type="OrthoDB" id="1930487at2759"/>
<name>A0A6P9EVS5_JUGRE</name>
<dbReference type="Gene3D" id="3.40.50.300">
    <property type="entry name" value="P-loop containing nucleotide triphosphate hydrolases"/>
    <property type="match status" value="1"/>
</dbReference>
<organism evidence="2 3">
    <name type="scientific">Juglans regia</name>
    <name type="common">English walnut</name>
    <dbReference type="NCBI Taxonomy" id="51240"/>
    <lineage>
        <taxon>Eukaryota</taxon>
        <taxon>Viridiplantae</taxon>
        <taxon>Streptophyta</taxon>
        <taxon>Embryophyta</taxon>
        <taxon>Tracheophyta</taxon>
        <taxon>Spermatophyta</taxon>
        <taxon>Magnoliopsida</taxon>
        <taxon>eudicotyledons</taxon>
        <taxon>Gunneridae</taxon>
        <taxon>Pentapetalae</taxon>
        <taxon>rosids</taxon>
        <taxon>fabids</taxon>
        <taxon>Fagales</taxon>
        <taxon>Juglandaceae</taxon>
        <taxon>Juglans</taxon>
    </lineage>
</organism>
<accession>A0A6P9EVS5</accession>
<evidence type="ECO:0000259" key="1">
    <source>
        <dbReference type="Pfam" id="PF00931"/>
    </source>
</evidence>
<sequence>MARVGKTTLAEVIYDRISYQFEASNFIACIREETTNCGLVTLQKQILSKILMERAINIWDNCEGMNTIRNRLCYKKVFLVLDDVDKEEHLTALTRSHDWFGLVSRIILMSRDNHLLKRHGLNDIYKVNELNNDEALQLFSLVAFKKPYLEENYVDLSKGFVKYAQGLPLSLKVLGSSLFGRVTNASKGAWDLLKGNPNKGFLDILQSFGSLKCFDLSGSQNLLETPNFTEVSSLETLDLEDVSDCLALGGIQDMNGEGYLEQLYKGGIAIKFPKFFVVPEFGSNYTCSMQEMFMINDDSVAAFYFDFDDRVYYIRSLNHEESNL</sequence>
<proteinExistence type="predicted"/>
<dbReference type="InterPro" id="IPR027417">
    <property type="entry name" value="P-loop_NTPase"/>
</dbReference>
<dbReference type="InParanoid" id="A0A6P9EVS5"/>
<gene>
    <name evidence="3" type="primary">LOC118349894</name>
</gene>
<keyword evidence="2" id="KW-1185">Reference proteome</keyword>
<dbReference type="Gene3D" id="1.10.8.430">
    <property type="entry name" value="Helical domain of apoptotic protease-activating factors"/>
    <property type="match status" value="1"/>
</dbReference>
<dbReference type="RefSeq" id="XP_035551729.1">
    <property type="nucleotide sequence ID" value="XM_035695836.1"/>
</dbReference>
<dbReference type="PANTHER" id="PTHR11017">
    <property type="entry name" value="LEUCINE-RICH REPEAT-CONTAINING PROTEIN"/>
    <property type="match status" value="1"/>
</dbReference>
<evidence type="ECO:0000313" key="3">
    <source>
        <dbReference type="RefSeq" id="XP_035551729.1"/>
    </source>
</evidence>
<evidence type="ECO:0000313" key="2">
    <source>
        <dbReference type="Proteomes" id="UP000235220"/>
    </source>
</evidence>
<dbReference type="PRINTS" id="PR00364">
    <property type="entry name" value="DISEASERSIST"/>
</dbReference>
<dbReference type="AlphaFoldDB" id="A0A6P9EVS5"/>
<dbReference type="Proteomes" id="UP000235220">
    <property type="component" value="Chromosome 11"/>
</dbReference>
<dbReference type="InterPro" id="IPR042197">
    <property type="entry name" value="Apaf_helical"/>
</dbReference>
<dbReference type="PANTHER" id="PTHR11017:SF559">
    <property type="entry name" value="DISEASE RESISTANCE PROTEIN CHL1"/>
    <property type="match status" value="1"/>
</dbReference>
<dbReference type="InterPro" id="IPR044974">
    <property type="entry name" value="Disease_R_plants"/>
</dbReference>
<dbReference type="GO" id="GO:0006952">
    <property type="term" value="P:defense response"/>
    <property type="evidence" value="ECO:0007669"/>
    <property type="project" value="InterPro"/>
</dbReference>
<dbReference type="Pfam" id="PF00931">
    <property type="entry name" value="NB-ARC"/>
    <property type="match status" value="1"/>
</dbReference>
<reference evidence="3" key="1">
    <citation type="submission" date="2025-08" db="UniProtKB">
        <authorList>
            <consortium name="RefSeq"/>
        </authorList>
    </citation>
    <scope>IDENTIFICATION</scope>
    <source>
        <tissue evidence="3">Leaves</tissue>
    </source>
</reference>
<dbReference type="GO" id="GO:0043531">
    <property type="term" value="F:ADP binding"/>
    <property type="evidence" value="ECO:0007669"/>
    <property type="project" value="InterPro"/>
</dbReference>
<dbReference type="InterPro" id="IPR002182">
    <property type="entry name" value="NB-ARC"/>
</dbReference>